<proteinExistence type="predicted"/>
<dbReference type="EMBL" id="JBFWIC010000010">
    <property type="protein sequence ID" value="MEZ0474820.1"/>
    <property type="molecule type" value="Genomic_DNA"/>
</dbReference>
<evidence type="ECO:0000313" key="3">
    <source>
        <dbReference type="Proteomes" id="UP001566331"/>
    </source>
</evidence>
<name>A0ABV4HQ09_9GAMM</name>
<evidence type="ECO:0000313" key="2">
    <source>
        <dbReference type="EMBL" id="MEZ0474820.1"/>
    </source>
</evidence>
<gene>
    <name evidence="2" type="ORF">AB6713_09335</name>
</gene>
<accession>A0ABV4HQ09</accession>
<comment type="caution">
    <text evidence="2">The sequence shown here is derived from an EMBL/GenBank/DDBJ whole genome shotgun (WGS) entry which is preliminary data.</text>
</comment>
<protein>
    <submittedName>
        <fullName evidence="2">Uncharacterized protein</fullName>
    </submittedName>
</protein>
<reference evidence="2 3" key="1">
    <citation type="submission" date="2024-07" db="EMBL/GenBank/DDBJ databases">
        <title>Luteimonas salilacus sp. nov., isolated from the shore soil of Salt Lake in Tibet of China.</title>
        <authorList>
            <person name="Zhang X."/>
            <person name="Li A."/>
        </authorList>
    </citation>
    <scope>NUCLEOTIDE SEQUENCE [LARGE SCALE GENOMIC DNA]</scope>
    <source>
        <strain evidence="2 3">B3-2-R+30</strain>
    </source>
</reference>
<feature type="region of interest" description="Disordered" evidence="1">
    <location>
        <begin position="1"/>
        <end position="21"/>
    </location>
</feature>
<dbReference type="Proteomes" id="UP001566331">
    <property type="component" value="Unassembled WGS sequence"/>
</dbReference>
<feature type="compositionally biased region" description="Basic and acidic residues" evidence="1">
    <location>
        <begin position="1"/>
        <end position="16"/>
    </location>
</feature>
<keyword evidence="3" id="KW-1185">Reference proteome</keyword>
<organism evidence="2 3">
    <name type="scientific">Luteimonas salinilitoris</name>
    <dbReference type="NCBI Taxonomy" id="3237697"/>
    <lineage>
        <taxon>Bacteria</taxon>
        <taxon>Pseudomonadati</taxon>
        <taxon>Pseudomonadota</taxon>
        <taxon>Gammaproteobacteria</taxon>
        <taxon>Lysobacterales</taxon>
        <taxon>Lysobacteraceae</taxon>
        <taxon>Luteimonas</taxon>
    </lineage>
</organism>
<evidence type="ECO:0000256" key="1">
    <source>
        <dbReference type="SAM" id="MobiDB-lite"/>
    </source>
</evidence>
<sequence>MRFELYRTRRERRSDDAPAGGDAYREVALGAPLRGSLASTSVELADGGCLRDFRLVFRDGRTLIYPPSTSAATAACV</sequence>
<dbReference type="RefSeq" id="WP_370564483.1">
    <property type="nucleotide sequence ID" value="NZ_JBFWIB010000008.1"/>
</dbReference>